<comment type="similarity">
    <text evidence="1">Belongs to the LysR transcriptional regulatory family.</text>
</comment>
<evidence type="ECO:0000313" key="7">
    <source>
        <dbReference type="Proteomes" id="UP000219439"/>
    </source>
</evidence>
<dbReference type="SUPFAM" id="SSF53850">
    <property type="entry name" value="Periplasmic binding protein-like II"/>
    <property type="match status" value="1"/>
</dbReference>
<organism evidence="6 7">
    <name type="scientific">Cohaesibacter gelatinilyticus</name>
    <dbReference type="NCBI Taxonomy" id="372072"/>
    <lineage>
        <taxon>Bacteria</taxon>
        <taxon>Pseudomonadati</taxon>
        <taxon>Pseudomonadota</taxon>
        <taxon>Alphaproteobacteria</taxon>
        <taxon>Hyphomicrobiales</taxon>
        <taxon>Cohaesibacteraceae</taxon>
    </lineage>
</organism>
<name>A0A285PBK8_9HYPH</name>
<reference evidence="6 7" key="1">
    <citation type="submission" date="2017-09" db="EMBL/GenBank/DDBJ databases">
        <authorList>
            <person name="Ehlers B."/>
            <person name="Leendertz F.H."/>
        </authorList>
    </citation>
    <scope>NUCLEOTIDE SEQUENCE [LARGE SCALE GENOMIC DNA]</scope>
    <source>
        <strain evidence="6 7">DSM 18289</strain>
    </source>
</reference>
<dbReference type="InterPro" id="IPR036390">
    <property type="entry name" value="WH_DNA-bd_sf"/>
</dbReference>
<dbReference type="Pfam" id="PF00126">
    <property type="entry name" value="HTH_1"/>
    <property type="match status" value="1"/>
</dbReference>
<dbReference type="GO" id="GO:0003700">
    <property type="term" value="F:DNA-binding transcription factor activity"/>
    <property type="evidence" value="ECO:0007669"/>
    <property type="project" value="InterPro"/>
</dbReference>
<evidence type="ECO:0000256" key="3">
    <source>
        <dbReference type="ARBA" id="ARBA00023125"/>
    </source>
</evidence>
<dbReference type="FunFam" id="1.10.10.10:FF:000001">
    <property type="entry name" value="LysR family transcriptional regulator"/>
    <property type="match status" value="1"/>
</dbReference>
<evidence type="ECO:0000256" key="4">
    <source>
        <dbReference type="ARBA" id="ARBA00023163"/>
    </source>
</evidence>
<dbReference type="PANTHER" id="PTHR30579">
    <property type="entry name" value="TRANSCRIPTIONAL REGULATOR"/>
    <property type="match status" value="1"/>
</dbReference>
<dbReference type="Gene3D" id="1.10.10.10">
    <property type="entry name" value="Winged helix-like DNA-binding domain superfamily/Winged helix DNA-binding domain"/>
    <property type="match status" value="1"/>
</dbReference>
<dbReference type="InterPro" id="IPR005119">
    <property type="entry name" value="LysR_subst-bd"/>
</dbReference>
<dbReference type="CDD" id="cd05466">
    <property type="entry name" value="PBP2_LTTR_substrate"/>
    <property type="match status" value="1"/>
</dbReference>
<keyword evidence="2" id="KW-0805">Transcription regulation</keyword>
<accession>A0A285PBK8</accession>
<dbReference type="InterPro" id="IPR050176">
    <property type="entry name" value="LTTR"/>
</dbReference>
<dbReference type="Proteomes" id="UP000219439">
    <property type="component" value="Unassembled WGS sequence"/>
</dbReference>
<gene>
    <name evidence="6" type="ORF">SAMN06265368_2194</name>
</gene>
<dbReference type="PROSITE" id="PS50931">
    <property type="entry name" value="HTH_LYSR"/>
    <property type="match status" value="1"/>
</dbReference>
<sequence length="295" mass="32724">MAQLKIEQIKAFLAVVRAGGINRAAHMLNLTQPAVTSRIKSLEDTLAVQLFERTGSGVRLTKQGDLLVGYAEQFQQLSELVEENVMNTEGVEGHLRLGISETIAQSWLPEFVTEFHHTFPKVKIEISVDISAVLRDGLLQREIDLAILLGPISEYTVENVELPEVDLAWYRAMPAPDGSDMPVDFATTPVISYAKNTRPFRELKAELFKRVGPQVSLFPSSSLSACFRLVEVGLGVAALPRSIGQRYVTDERIREFDPGWCPEPLKFSASFLGEPKSHLLEIAAKLALDISQDHI</sequence>
<dbReference type="PANTHER" id="PTHR30579:SF3">
    <property type="entry name" value="TRANSCRIPTIONAL REGULATORY PROTEIN"/>
    <property type="match status" value="1"/>
</dbReference>
<dbReference type="AlphaFoldDB" id="A0A285PBK8"/>
<evidence type="ECO:0000256" key="1">
    <source>
        <dbReference type="ARBA" id="ARBA00009437"/>
    </source>
</evidence>
<proteinExistence type="inferred from homology"/>
<dbReference type="InterPro" id="IPR000847">
    <property type="entry name" value="LysR_HTH_N"/>
</dbReference>
<keyword evidence="3 6" id="KW-0238">DNA-binding</keyword>
<dbReference type="SUPFAM" id="SSF46785">
    <property type="entry name" value="Winged helix' DNA-binding domain"/>
    <property type="match status" value="1"/>
</dbReference>
<dbReference type="InterPro" id="IPR036388">
    <property type="entry name" value="WH-like_DNA-bd_sf"/>
</dbReference>
<evidence type="ECO:0000259" key="5">
    <source>
        <dbReference type="PROSITE" id="PS50931"/>
    </source>
</evidence>
<dbReference type="Gene3D" id="3.40.190.10">
    <property type="entry name" value="Periplasmic binding protein-like II"/>
    <property type="match status" value="2"/>
</dbReference>
<dbReference type="GO" id="GO:0003677">
    <property type="term" value="F:DNA binding"/>
    <property type="evidence" value="ECO:0007669"/>
    <property type="project" value="UniProtKB-KW"/>
</dbReference>
<evidence type="ECO:0000313" key="6">
    <source>
        <dbReference type="EMBL" id="SNZ19114.1"/>
    </source>
</evidence>
<dbReference type="EMBL" id="OBEL01000002">
    <property type="protein sequence ID" value="SNZ19114.1"/>
    <property type="molecule type" value="Genomic_DNA"/>
</dbReference>
<dbReference type="OrthoDB" id="9791253at2"/>
<dbReference type="RefSeq" id="WP_097154035.1">
    <property type="nucleotide sequence ID" value="NZ_OBEL01000002.1"/>
</dbReference>
<evidence type="ECO:0000256" key="2">
    <source>
        <dbReference type="ARBA" id="ARBA00023015"/>
    </source>
</evidence>
<dbReference type="Pfam" id="PF03466">
    <property type="entry name" value="LysR_substrate"/>
    <property type="match status" value="1"/>
</dbReference>
<keyword evidence="7" id="KW-1185">Reference proteome</keyword>
<feature type="domain" description="HTH lysR-type" evidence="5">
    <location>
        <begin position="4"/>
        <end position="61"/>
    </location>
</feature>
<keyword evidence="4" id="KW-0804">Transcription</keyword>
<dbReference type="PRINTS" id="PR00039">
    <property type="entry name" value="HTHLYSR"/>
</dbReference>
<protein>
    <submittedName>
        <fullName evidence="6">DNA-binding transcriptional regulator, LysR family</fullName>
    </submittedName>
</protein>